<evidence type="ECO:0000313" key="2">
    <source>
        <dbReference type="Proteomes" id="UP000270343"/>
    </source>
</evidence>
<dbReference type="AlphaFoldDB" id="A0A3A9ZXD3"/>
<comment type="caution">
    <text evidence="1">The sequence shown here is derived from an EMBL/GenBank/DDBJ whole genome shotgun (WGS) entry which is preliminary data.</text>
</comment>
<gene>
    <name evidence="1" type="ORF">D7231_35470</name>
</gene>
<organism evidence="1 2">
    <name type="scientific">Streptomyces klenkii</name>
    <dbReference type="NCBI Taxonomy" id="1420899"/>
    <lineage>
        <taxon>Bacteria</taxon>
        <taxon>Bacillati</taxon>
        <taxon>Actinomycetota</taxon>
        <taxon>Actinomycetes</taxon>
        <taxon>Kitasatosporales</taxon>
        <taxon>Streptomycetaceae</taxon>
        <taxon>Streptomyces</taxon>
    </lineage>
</organism>
<sequence length="302" mass="33667">MKLAEWVGRGKIIIPASAGHFHETTKRFDHEKRYRLGLTILQLSLGWQMLDPLQVWRNELHEIFHCRSGEGGSVRSQGVFTLASNAIYASRGMDSFRAPPDWSPESAFQLETLTAVTAAIDVMLDAERNEPGPDTGWVAANQRFSDWLDSQDWDAQQKRRAVNAFLLADLRREIAEQAHAAGVNVGEFQQWILKHAAKEIGQLPAVGLYREMHYGRHLNKGIKWVPNDLTDMVYLSCAAGYADFVVCERHMCAFLTQGIRRLKGATPVFRRLSDAVAAIEAALESPRGTAQSGASPDEHEAG</sequence>
<reference evidence="1 2" key="1">
    <citation type="journal article" date="2015" name="Antonie Van Leeuwenhoek">
        <title>Streptomyces klenkii sp. nov., isolated from deep marine sediment.</title>
        <authorList>
            <person name="Veyisoglu A."/>
            <person name="Sahin N."/>
        </authorList>
    </citation>
    <scope>NUCLEOTIDE SEQUENCE [LARGE SCALE GENOMIC DNA]</scope>
    <source>
        <strain evidence="1 2">KCTC 29202</strain>
    </source>
</reference>
<dbReference type="OrthoDB" id="4136070at2"/>
<dbReference type="Proteomes" id="UP000270343">
    <property type="component" value="Unassembled WGS sequence"/>
</dbReference>
<name>A0A3A9ZXD3_9ACTN</name>
<dbReference type="EMBL" id="RBAM01000164">
    <property type="protein sequence ID" value="RKN51966.1"/>
    <property type="molecule type" value="Genomic_DNA"/>
</dbReference>
<keyword evidence="2" id="KW-1185">Reference proteome</keyword>
<proteinExistence type="predicted"/>
<evidence type="ECO:0000313" key="1">
    <source>
        <dbReference type="EMBL" id="RKN51966.1"/>
    </source>
</evidence>
<accession>A0A3A9ZXD3</accession>
<protein>
    <submittedName>
        <fullName evidence="1">Uncharacterized protein</fullName>
    </submittedName>
</protein>